<reference evidence="2" key="1">
    <citation type="submission" date="2013-11" db="EMBL/GenBank/DDBJ databases">
        <title>Genome sequence of the fusiform rust pathogen reveals effectors for host alternation and coevolution with pine.</title>
        <authorList>
            <consortium name="DOE Joint Genome Institute"/>
            <person name="Smith K."/>
            <person name="Pendleton A."/>
            <person name="Kubisiak T."/>
            <person name="Anderson C."/>
            <person name="Salamov A."/>
            <person name="Aerts A."/>
            <person name="Riley R."/>
            <person name="Clum A."/>
            <person name="Lindquist E."/>
            <person name="Ence D."/>
            <person name="Campbell M."/>
            <person name="Kronenberg Z."/>
            <person name="Feau N."/>
            <person name="Dhillon B."/>
            <person name="Hamelin R."/>
            <person name="Burleigh J."/>
            <person name="Smith J."/>
            <person name="Yandell M."/>
            <person name="Nelson C."/>
            <person name="Grigoriev I."/>
            <person name="Davis J."/>
        </authorList>
    </citation>
    <scope>NUCLEOTIDE SEQUENCE</scope>
    <source>
        <strain evidence="2">G11</strain>
    </source>
</reference>
<dbReference type="AlphaFoldDB" id="A0A9P6NJA6"/>
<keyword evidence="1" id="KW-0472">Membrane</keyword>
<organism evidence="2 3">
    <name type="scientific">Cronartium quercuum f. sp. fusiforme G11</name>
    <dbReference type="NCBI Taxonomy" id="708437"/>
    <lineage>
        <taxon>Eukaryota</taxon>
        <taxon>Fungi</taxon>
        <taxon>Dikarya</taxon>
        <taxon>Basidiomycota</taxon>
        <taxon>Pucciniomycotina</taxon>
        <taxon>Pucciniomycetes</taxon>
        <taxon>Pucciniales</taxon>
        <taxon>Coleosporiaceae</taxon>
        <taxon>Cronartium</taxon>
    </lineage>
</organism>
<evidence type="ECO:0000313" key="3">
    <source>
        <dbReference type="Proteomes" id="UP000886653"/>
    </source>
</evidence>
<evidence type="ECO:0000256" key="1">
    <source>
        <dbReference type="SAM" id="Phobius"/>
    </source>
</evidence>
<feature type="transmembrane region" description="Helical" evidence="1">
    <location>
        <begin position="164"/>
        <end position="183"/>
    </location>
</feature>
<accession>A0A9P6NJA6</accession>
<sequence length="186" mass="22342">MLCAINVIGKPIPSFISKEFYLHSKPIDSFEYKHGKFYKVPTEADINFFVEQHYALNEHERYHLKKFINHEYKALGTKWIDVGIIQSDGSLLIIPTEIVEECDRFRTMRELVNHWWYHNNPNHNHHQLGSLGKRYEETVYKKNKWKFEFKNGFWSWRTLLLIDLWMYLFVGLISLSELIFIGIKMA</sequence>
<dbReference type="Proteomes" id="UP000886653">
    <property type="component" value="Unassembled WGS sequence"/>
</dbReference>
<comment type="caution">
    <text evidence="2">The sequence shown here is derived from an EMBL/GenBank/DDBJ whole genome shotgun (WGS) entry which is preliminary data.</text>
</comment>
<name>A0A9P6NJA6_9BASI</name>
<proteinExistence type="predicted"/>
<keyword evidence="3" id="KW-1185">Reference proteome</keyword>
<gene>
    <name evidence="2" type="ORF">CROQUDRAFT_92463</name>
</gene>
<keyword evidence="1" id="KW-0812">Transmembrane</keyword>
<evidence type="ECO:0000313" key="2">
    <source>
        <dbReference type="EMBL" id="KAG0146637.1"/>
    </source>
</evidence>
<dbReference type="EMBL" id="MU167258">
    <property type="protein sequence ID" value="KAG0146637.1"/>
    <property type="molecule type" value="Genomic_DNA"/>
</dbReference>
<protein>
    <submittedName>
        <fullName evidence="2">Uncharacterized protein</fullName>
    </submittedName>
</protein>
<keyword evidence="1" id="KW-1133">Transmembrane helix</keyword>